<keyword evidence="1" id="KW-0808">Transferase</keyword>
<protein>
    <submittedName>
        <fullName evidence="4">StlD/DarB family beta-ketosynthase</fullName>
    </submittedName>
</protein>
<dbReference type="Pfam" id="PF08541">
    <property type="entry name" value="ACP_syn_III_C"/>
    <property type="match status" value="1"/>
</dbReference>
<dbReference type="PANTHER" id="PTHR34069">
    <property type="entry name" value="3-OXOACYL-[ACYL-CARRIER-PROTEIN] SYNTHASE 3"/>
    <property type="match status" value="1"/>
</dbReference>
<evidence type="ECO:0000259" key="3">
    <source>
        <dbReference type="Pfam" id="PF08541"/>
    </source>
</evidence>
<proteinExistence type="predicted"/>
<dbReference type="OrthoDB" id="2514738at2"/>
<evidence type="ECO:0000313" key="4">
    <source>
        <dbReference type="EMBL" id="RWY49413.1"/>
    </source>
</evidence>
<dbReference type="InterPro" id="IPR013747">
    <property type="entry name" value="ACP_syn_III_C"/>
</dbReference>
<feature type="domain" description="Beta-ketoacyl-[acyl-carrier-protein] synthase III C-terminal" evidence="3">
    <location>
        <begin position="285"/>
        <end position="363"/>
    </location>
</feature>
<dbReference type="InterPro" id="IPR016039">
    <property type="entry name" value="Thiolase-like"/>
</dbReference>
<name>A0A3S3YZA8_9SPHI</name>
<keyword evidence="2" id="KW-0012">Acyltransferase</keyword>
<evidence type="ECO:0000256" key="1">
    <source>
        <dbReference type="ARBA" id="ARBA00022679"/>
    </source>
</evidence>
<evidence type="ECO:0000313" key="5">
    <source>
        <dbReference type="Proteomes" id="UP000286701"/>
    </source>
</evidence>
<dbReference type="SUPFAM" id="SSF53901">
    <property type="entry name" value="Thiolase-like"/>
    <property type="match status" value="2"/>
</dbReference>
<dbReference type="RefSeq" id="WP_128535485.1">
    <property type="nucleotide sequence ID" value="NZ_SBIW01000008.1"/>
</dbReference>
<evidence type="ECO:0000256" key="2">
    <source>
        <dbReference type="ARBA" id="ARBA00023315"/>
    </source>
</evidence>
<organism evidence="4 5">
    <name type="scientific">Mucilaginibacter gilvus</name>
    <dbReference type="NCBI Taxonomy" id="2305909"/>
    <lineage>
        <taxon>Bacteria</taxon>
        <taxon>Pseudomonadati</taxon>
        <taxon>Bacteroidota</taxon>
        <taxon>Sphingobacteriia</taxon>
        <taxon>Sphingobacteriales</taxon>
        <taxon>Sphingobacteriaceae</taxon>
        <taxon>Mucilaginibacter</taxon>
    </lineage>
</organism>
<comment type="caution">
    <text evidence="4">The sequence shown here is derived from an EMBL/GenBank/DDBJ whole genome shotgun (WGS) entry which is preliminary data.</text>
</comment>
<dbReference type="AlphaFoldDB" id="A0A3S3YZA8"/>
<reference evidence="4 5" key="1">
    <citation type="submission" date="2019-01" db="EMBL/GenBank/DDBJ databases">
        <title>Mucilaginibacter antarcticum sp. nov., isolated from antarctic soil.</title>
        <authorList>
            <person name="Yan Y.-Q."/>
            <person name="Du Z.-J."/>
        </authorList>
    </citation>
    <scope>NUCLEOTIDE SEQUENCE [LARGE SCALE GENOMIC DNA]</scope>
    <source>
        <strain evidence="4 5">F01003</strain>
    </source>
</reference>
<dbReference type="NCBIfam" id="NF005293">
    <property type="entry name" value="PRK06816.1"/>
    <property type="match status" value="1"/>
</dbReference>
<dbReference type="Proteomes" id="UP000286701">
    <property type="component" value="Unassembled WGS sequence"/>
</dbReference>
<keyword evidence="5" id="KW-1185">Reference proteome</keyword>
<dbReference type="EMBL" id="SBIW01000008">
    <property type="protein sequence ID" value="RWY49413.1"/>
    <property type="molecule type" value="Genomic_DNA"/>
</dbReference>
<dbReference type="GO" id="GO:0016746">
    <property type="term" value="F:acyltransferase activity"/>
    <property type="evidence" value="ECO:0007669"/>
    <property type="project" value="UniProtKB-KW"/>
</dbReference>
<sequence length="380" mass="42163">MPEVFINSTSAYFPNDPVANDAMEEYLGFINGKPSKSKNIVLRNNGIKNRYYALTKGGKPTHTNAQMTALAVKELFKTNPSKIKDIELLSCGTSSPDQVMPSHGVMTHGWLPEAEAIEVVSPSGVCCAGMHAIKYAYLAIKTGDVKLAVATGSERFSGLLVADVFEEEALKLKELSDNPYIAFQKDFLRWMLSDGASAFLMSDKQNETGLSLRLDWIEGVSYANEMQTCMYMGADKLPDGTLKGFMDYTPEEIMTQSIFSVKQDINLLSDNIVPLGGKKIKEIFDRKGLVASDIDHFLPHISSDFFRPKIYDMVELYGGGIPYEKWFINLYTVGNVGAASVFLMINELFNNGTLKKGEKILLLVPESARFSYMYAMLTVC</sequence>
<gene>
    <name evidence="4" type="ORF">EPL05_18585</name>
</gene>
<accession>A0A3S3YZA8</accession>
<dbReference type="PANTHER" id="PTHR34069:SF2">
    <property type="entry name" value="BETA-KETOACYL-[ACYL-CARRIER-PROTEIN] SYNTHASE III"/>
    <property type="match status" value="1"/>
</dbReference>
<dbReference type="Gene3D" id="3.40.47.10">
    <property type="match status" value="2"/>
</dbReference>
<dbReference type="CDD" id="cd00827">
    <property type="entry name" value="init_cond_enzymes"/>
    <property type="match status" value="1"/>
</dbReference>
<dbReference type="GO" id="GO:0044550">
    <property type="term" value="P:secondary metabolite biosynthetic process"/>
    <property type="evidence" value="ECO:0007669"/>
    <property type="project" value="TreeGrafter"/>
</dbReference>